<dbReference type="InterPro" id="IPR049563">
    <property type="entry name" value="TXTP-like"/>
</dbReference>
<keyword evidence="3" id="KW-0813">Transport</keyword>
<evidence type="ECO:0000256" key="5">
    <source>
        <dbReference type="ARBA" id="ARBA00022737"/>
    </source>
</evidence>
<dbReference type="OrthoDB" id="44467at2759"/>
<dbReference type="GO" id="GO:0071913">
    <property type="term" value="F:citrate secondary active transmembrane transporter activity"/>
    <property type="evidence" value="ECO:0007669"/>
    <property type="project" value="TreeGrafter"/>
</dbReference>
<dbReference type="PANTHER" id="PTHR45788">
    <property type="entry name" value="SUCCINATE/FUMARATE MITOCHONDRIAL TRANSPORTER-RELATED"/>
    <property type="match status" value="1"/>
</dbReference>
<comment type="subcellular location">
    <subcellularLocation>
        <location evidence="1">Mitochondrion membrane</location>
        <topology evidence="1">Multi-pass membrane protein</topology>
    </subcellularLocation>
</comment>
<organism evidence="9 10">
    <name type="scientific">Jimgerdemannia flammicorona</name>
    <dbReference type="NCBI Taxonomy" id="994334"/>
    <lineage>
        <taxon>Eukaryota</taxon>
        <taxon>Fungi</taxon>
        <taxon>Fungi incertae sedis</taxon>
        <taxon>Mucoromycota</taxon>
        <taxon>Mucoromycotina</taxon>
        <taxon>Endogonomycetes</taxon>
        <taxon>Endogonales</taxon>
        <taxon>Endogonaceae</taxon>
        <taxon>Jimgerdemannia</taxon>
    </lineage>
</organism>
<comment type="caution">
    <text evidence="9">The sequence shown here is derived from an EMBL/GenBank/DDBJ whole genome shotgun (WGS) entry which is preliminary data.</text>
</comment>
<name>A0A433D3C0_9FUNG</name>
<keyword evidence="5" id="KW-0677">Repeat</keyword>
<accession>A0A433D3C0</accession>
<dbReference type="Pfam" id="PF00153">
    <property type="entry name" value="Mito_carr"/>
    <property type="match status" value="1"/>
</dbReference>
<keyword evidence="8" id="KW-0472">Membrane</keyword>
<dbReference type="AlphaFoldDB" id="A0A433D3C0"/>
<dbReference type="GO" id="GO:0031966">
    <property type="term" value="C:mitochondrial membrane"/>
    <property type="evidence" value="ECO:0007669"/>
    <property type="project" value="UniProtKB-SubCell"/>
</dbReference>
<evidence type="ECO:0000256" key="1">
    <source>
        <dbReference type="ARBA" id="ARBA00004225"/>
    </source>
</evidence>
<evidence type="ECO:0000256" key="4">
    <source>
        <dbReference type="ARBA" id="ARBA00022692"/>
    </source>
</evidence>
<dbReference type="Proteomes" id="UP000268093">
    <property type="component" value="Unassembled WGS sequence"/>
</dbReference>
<dbReference type="InterPro" id="IPR018108">
    <property type="entry name" value="MCP_transmembrane"/>
</dbReference>
<protein>
    <recommendedName>
        <fullName evidence="11">Mitochondrial carrier domain-containing protein</fullName>
    </recommendedName>
</protein>
<sequence>MFRRNLQTKNKKNPVFSLIASATTGGVEGAIAYPTEYIKTRLQLKRDKLAAVQAPPDRPSHAHRPHPRNLRHLSRHVRPRHGKSAVRFLAYNKFAQALRDGQGKLSGARSVLAGLSWYIDDDGDVLGCHQILSRIS</sequence>
<keyword evidence="4" id="KW-0812">Transmembrane</keyword>
<evidence type="ECO:0000313" key="10">
    <source>
        <dbReference type="Proteomes" id="UP000268093"/>
    </source>
</evidence>
<evidence type="ECO:0000256" key="2">
    <source>
        <dbReference type="ARBA" id="ARBA00006375"/>
    </source>
</evidence>
<reference evidence="9 10" key="1">
    <citation type="journal article" date="2018" name="New Phytol.">
        <title>Phylogenomics of Endogonaceae and evolution of mycorrhizas within Mucoromycota.</title>
        <authorList>
            <person name="Chang Y."/>
            <person name="Desiro A."/>
            <person name="Na H."/>
            <person name="Sandor L."/>
            <person name="Lipzen A."/>
            <person name="Clum A."/>
            <person name="Barry K."/>
            <person name="Grigoriev I.V."/>
            <person name="Martin F.M."/>
            <person name="Stajich J.E."/>
            <person name="Smith M.E."/>
            <person name="Bonito G."/>
            <person name="Spatafora J.W."/>
        </authorList>
    </citation>
    <scope>NUCLEOTIDE SEQUENCE [LARGE SCALE GENOMIC DNA]</scope>
    <source>
        <strain evidence="9 10">GMNB39</strain>
    </source>
</reference>
<dbReference type="PANTHER" id="PTHR45788:SF4">
    <property type="entry name" value="TRICARBOXYLATE TRANSPORT PROTEIN, MITOCHONDRIAL"/>
    <property type="match status" value="1"/>
</dbReference>
<evidence type="ECO:0000256" key="7">
    <source>
        <dbReference type="ARBA" id="ARBA00023128"/>
    </source>
</evidence>
<keyword evidence="7" id="KW-0496">Mitochondrion</keyword>
<keyword evidence="10" id="KW-1185">Reference proteome</keyword>
<keyword evidence="6" id="KW-1133">Transmembrane helix</keyword>
<dbReference type="InterPro" id="IPR023395">
    <property type="entry name" value="MCP_dom_sf"/>
</dbReference>
<dbReference type="EMBL" id="RBNI01007455">
    <property type="protein sequence ID" value="RUP45329.1"/>
    <property type="molecule type" value="Genomic_DNA"/>
</dbReference>
<evidence type="ECO:0000256" key="6">
    <source>
        <dbReference type="ARBA" id="ARBA00022989"/>
    </source>
</evidence>
<dbReference type="SUPFAM" id="SSF103506">
    <property type="entry name" value="Mitochondrial carrier"/>
    <property type="match status" value="1"/>
</dbReference>
<gene>
    <name evidence="9" type="ORF">BC936DRAFT_148308</name>
</gene>
<evidence type="ECO:0000313" key="9">
    <source>
        <dbReference type="EMBL" id="RUP45329.1"/>
    </source>
</evidence>
<comment type="similarity">
    <text evidence="2">Belongs to the mitochondrial carrier (TC 2.A.29) family.</text>
</comment>
<evidence type="ECO:0000256" key="8">
    <source>
        <dbReference type="ARBA" id="ARBA00023136"/>
    </source>
</evidence>
<evidence type="ECO:0000256" key="3">
    <source>
        <dbReference type="ARBA" id="ARBA00022448"/>
    </source>
</evidence>
<dbReference type="GO" id="GO:0006843">
    <property type="term" value="P:mitochondrial citrate transmembrane transport"/>
    <property type="evidence" value="ECO:0007669"/>
    <property type="project" value="TreeGrafter"/>
</dbReference>
<dbReference type="Gene3D" id="1.50.40.10">
    <property type="entry name" value="Mitochondrial carrier domain"/>
    <property type="match status" value="1"/>
</dbReference>
<evidence type="ECO:0008006" key="11">
    <source>
        <dbReference type="Google" id="ProtNLM"/>
    </source>
</evidence>
<proteinExistence type="inferred from homology"/>